<evidence type="ECO:0000313" key="2">
    <source>
        <dbReference type="EMBL" id="EGZ45965.1"/>
    </source>
</evidence>
<name>G4CQW0_9NEIS</name>
<evidence type="ECO:0000256" key="1">
    <source>
        <dbReference type="SAM" id="Phobius"/>
    </source>
</evidence>
<keyword evidence="2" id="KW-0255">Endonuclease</keyword>
<keyword evidence="2" id="KW-0540">Nuclease</keyword>
<dbReference type="EMBL" id="AGAZ01000053">
    <property type="protein sequence ID" value="EGZ45965.1"/>
    <property type="molecule type" value="Genomic_DNA"/>
</dbReference>
<organism evidence="2 3">
    <name type="scientific">Neisseria wadsworthii 9715</name>
    <dbReference type="NCBI Taxonomy" id="1030841"/>
    <lineage>
        <taxon>Bacteria</taxon>
        <taxon>Pseudomonadati</taxon>
        <taxon>Pseudomonadota</taxon>
        <taxon>Betaproteobacteria</taxon>
        <taxon>Neisseriales</taxon>
        <taxon>Neisseriaceae</taxon>
        <taxon>Neisseria</taxon>
    </lineage>
</organism>
<dbReference type="STRING" id="1030841.HMPREF9370_1470"/>
<gene>
    <name evidence="2" type="ORF">HMPREF9370_1470</name>
</gene>
<evidence type="ECO:0000313" key="3">
    <source>
        <dbReference type="Proteomes" id="UP000005336"/>
    </source>
</evidence>
<keyword evidence="3" id="KW-1185">Reference proteome</keyword>
<dbReference type="HOGENOM" id="CLU_2735887_0_0_4"/>
<keyword evidence="1" id="KW-1133">Transmembrane helix</keyword>
<dbReference type="EC" id="3.1.-.-" evidence="2"/>
<sequence>MYLGIDVSLGVDNFYLWLLAVNFSKEFIVLCIFSYKSYRWFYFRLEAVEIRCNSVNLCYSLTRNYIVEQGM</sequence>
<proteinExistence type="predicted"/>
<accession>G4CQW0</accession>
<keyword evidence="1" id="KW-0812">Transmembrane</keyword>
<dbReference type="AlphaFoldDB" id="G4CQW0"/>
<keyword evidence="1" id="KW-0472">Membrane</keyword>
<dbReference type="GO" id="GO:0004519">
    <property type="term" value="F:endonuclease activity"/>
    <property type="evidence" value="ECO:0007669"/>
    <property type="project" value="UniProtKB-KW"/>
</dbReference>
<reference evidence="2 3" key="1">
    <citation type="submission" date="2011-06" db="EMBL/GenBank/DDBJ databases">
        <authorList>
            <person name="Muzny D."/>
            <person name="Qin X."/>
            <person name="Deng J."/>
            <person name="Jiang H."/>
            <person name="Liu Y."/>
            <person name="Qu J."/>
            <person name="Song X.-Z."/>
            <person name="Zhang L."/>
            <person name="Thornton R."/>
            <person name="Coyle M."/>
            <person name="Francisco L."/>
            <person name="Jackson L."/>
            <person name="Javaid M."/>
            <person name="Korchina V."/>
            <person name="Kovar C."/>
            <person name="Mata R."/>
            <person name="Mathew T."/>
            <person name="Ngo R."/>
            <person name="Nguyen L."/>
            <person name="Nguyen N."/>
            <person name="Okwuonu G."/>
            <person name="Ongeri F."/>
            <person name="Pham C."/>
            <person name="Simmons D."/>
            <person name="Wilczek-Boney K."/>
            <person name="Hale W."/>
            <person name="Jakkamsetti A."/>
            <person name="Pham P."/>
            <person name="Ruth R."/>
            <person name="San Lucas F."/>
            <person name="Warren J."/>
            <person name="Zhang J."/>
            <person name="Zhao Z."/>
            <person name="Zhou C."/>
            <person name="Zhu D."/>
            <person name="Lee S."/>
            <person name="Bess C."/>
            <person name="Blankenburg K."/>
            <person name="Forbes L."/>
            <person name="Fu Q."/>
            <person name="Gubbala S."/>
            <person name="Hirani K."/>
            <person name="Jayaseelan J.C."/>
            <person name="Lara F."/>
            <person name="Munidasa M."/>
            <person name="Palculict T."/>
            <person name="Patil S."/>
            <person name="Pu L.-L."/>
            <person name="Saada N."/>
            <person name="Tang L."/>
            <person name="Weissenberger G."/>
            <person name="Zhu Y."/>
            <person name="Hemphill L."/>
            <person name="Shang Y."/>
            <person name="Youmans B."/>
            <person name="Ayvaz T."/>
            <person name="Ross M."/>
            <person name="Santibanez J."/>
            <person name="Aqrawi P."/>
            <person name="Gross S."/>
            <person name="Joshi V."/>
            <person name="Fowler G."/>
            <person name="Nazareth L."/>
            <person name="Reid J."/>
            <person name="Worley K."/>
            <person name="Petrosino J."/>
            <person name="Highlander S."/>
            <person name="Gibbs R."/>
        </authorList>
    </citation>
    <scope>NUCLEOTIDE SEQUENCE [LARGE SCALE GENOMIC DNA]</scope>
    <source>
        <strain evidence="2 3">9715</strain>
    </source>
</reference>
<dbReference type="Proteomes" id="UP000005336">
    <property type="component" value="Unassembled WGS sequence"/>
</dbReference>
<dbReference type="GO" id="GO:0016787">
    <property type="term" value="F:hydrolase activity"/>
    <property type="evidence" value="ECO:0007669"/>
    <property type="project" value="UniProtKB-KW"/>
</dbReference>
<feature type="transmembrane region" description="Helical" evidence="1">
    <location>
        <begin position="14"/>
        <end position="35"/>
    </location>
</feature>
<protein>
    <submittedName>
        <fullName evidence="2">Endonuclease</fullName>
        <ecNumber evidence="2">3.1.-.-</ecNumber>
    </submittedName>
</protein>
<comment type="caution">
    <text evidence="2">The sequence shown here is derived from an EMBL/GenBank/DDBJ whole genome shotgun (WGS) entry which is preliminary data.</text>
</comment>
<keyword evidence="2" id="KW-0378">Hydrolase</keyword>